<evidence type="ECO:0000256" key="1">
    <source>
        <dbReference type="SAM" id="SignalP"/>
    </source>
</evidence>
<sequence length="242" mass="28532">MRFFIFILLQIITLSIFAQDCDCPKDMPVKLDMIDYSANRNDQFKLCFKDNDSYSRNGIYYYSSTEGVLLDVVNNKKFPFHSSFYKTEIYIKNENAVIRKILQIPQLKIDNPAGREFFPRAFDHHEIQKNGTLVRWDPMEIDKNLDEKTIHNLKTRFLKDLEKVKIDPESRLYFWEHAINLSVCAINGDKEAKQLLDNYISSLSEAKGRVYSLGHPKKLSFIDKNYFKDLTNLVEWHLAQNE</sequence>
<comment type="caution">
    <text evidence="2">The sequence shown here is derived from an EMBL/GenBank/DDBJ whole genome shotgun (WGS) entry which is preliminary data.</text>
</comment>
<feature type="signal peptide" evidence="1">
    <location>
        <begin position="1"/>
        <end position="18"/>
    </location>
</feature>
<organism evidence="2 3">
    <name type="scientific">Mangrovivirga halotolerans</name>
    <dbReference type="NCBI Taxonomy" id="2993936"/>
    <lineage>
        <taxon>Bacteria</taxon>
        <taxon>Pseudomonadati</taxon>
        <taxon>Bacteroidota</taxon>
        <taxon>Cytophagia</taxon>
        <taxon>Cytophagales</taxon>
        <taxon>Mangrovivirgaceae</taxon>
        <taxon>Mangrovivirga</taxon>
    </lineage>
</organism>
<proteinExistence type="predicted"/>
<protein>
    <recommendedName>
        <fullName evidence="4">DUF4369 domain-containing protein</fullName>
    </recommendedName>
</protein>
<dbReference type="RefSeq" id="WP_266058217.1">
    <property type="nucleotide sequence ID" value="NZ_JAPFQN010000010.1"/>
</dbReference>
<name>A0ABT3RV25_9BACT</name>
<evidence type="ECO:0000313" key="3">
    <source>
        <dbReference type="Proteomes" id="UP001209885"/>
    </source>
</evidence>
<dbReference type="Proteomes" id="UP001209885">
    <property type="component" value="Unassembled WGS sequence"/>
</dbReference>
<keyword evidence="1" id="KW-0732">Signal</keyword>
<gene>
    <name evidence="2" type="ORF">OO013_17185</name>
</gene>
<keyword evidence="3" id="KW-1185">Reference proteome</keyword>
<reference evidence="2 3" key="1">
    <citation type="submission" date="2022-11" db="EMBL/GenBank/DDBJ databases">
        <title>The characterization of three novel Bacteroidetes species and genomic analysis of their roles in tidal elemental geochemical cycles.</title>
        <authorList>
            <person name="Ma K."/>
        </authorList>
    </citation>
    <scope>NUCLEOTIDE SEQUENCE [LARGE SCALE GENOMIC DNA]</scope>
    <source>
        <strain evidence="2 3">M17</strain>
    </source>
</reference>
<dbReference type="EMBL" id="JAPFQN010000010">
    <property type="protein sequence ID" value="MCX2745619.1"/>
    <property type="molecule type" value="Genomic_DNA"/>
</dbReference>
<feature type="chain" id="PRO_5045563634" description="DUF4369 domain-containing protein" evidence="1">
    <location>
        <begin position="19"/>
        <end position="242"/>
    </location>
</feature>
<accession>A0ABT3RV25</accession>
<evidence type="ECO:0008006" key="4">
    <source>
        <dbReference type="Google" id="ProtNLM"/>
    </source>
</evidence>
<evidence type="ECO:0000313" key="2">
    <source>
        <dbReference type="EMBL" id="MCX2745619.1"/>
    </source>
</evidence>